<proteinExistence type="predicted"/>
<dbReference type="Proteomes" id="UP001141259">
    <property type="component" value="Unassembled WGS sequence"/>
</dbReference>
<evidence type="ECO:0008006" key="4">
    <source>
        <dbReference type="Google" id="ProtNLM"/>
    </source>
</evidence>
<feature type="transmembrane region" description="Helical" evidence="1">
    <location>
        <begin position="105"/>
        <end position="128"/>
    </location>
</feature>
<protein>
    <recommendedName>
        <fullName evidence="4">SPW repeat-containing protein</fullName>
    </recommendedName>
</protein>
<dbReference type="AlphaFoldDB" id="A0A9X2VSP8"/>
<sequence length="138" mass="14140">MEESAQWHGEEVVLKLIALASRTSTVCFLAAVWSIIAPLAFDRSVLSENLAGFWVVVSIGGAVLVLSMVRAMAPLDAPWLSVVTAVLGVASIVETLRSYSLADGLPIALSGVVVGSAIIAAAATSAAASYRALKITAG</sequence>
<comment type="caution">
    <text evidence="2">The sequence shown here is derived from an EMBL/GenBank/DDBJ whole genome shotgun (WGS) entry which is preliminary data.</text>
</comment>
<feature type="transmembrane region" description="Helical" evidence="1">
    <location>
        <begin position="76"/>
        <end position="93"/>
    </location>
</feature>
<keyword evidence="1" id="KW-0812">Transmembrane</keyword>
<keyword evidence="3" id="KW-1185">Reference proteome</keyword>
<feature type="transmembrane region" description="Helical" evidence="1">
    <location>
        <begin position="12"/>
        <end position="36"/>
    </location>
</feature>
<dbReference type="RefSeq" id="WP_259627424.1">
    <property type="nucleotide sequence ID" value="NZ_JANYMP010000021.1"/>
</dbReference>
<evidence type="ECO:0000313" key="2">
    <source>
        <dbReference type="EMBL" id="MCS7481939.1"/>
    </source>
</evidence>
<reference evidence="2" key="1">
    <citation type="submission" date="2022-08" db="EMBL/GenBank/DDBJ databases">
        <authorList>
            <person name="Tistechok S."/>
            <person name="Samborskyy M."/>
            <person name="Roman I."/>
        </authorList>
    </citation>
    <scope>NUCLEOTIDE SEQUENCE</scope>
    <source>
        <strain evidence="2">DSM 103496</strain>
    </source>
</reference>
<organism evidence="2 3">
    <name type="scientific">Umezawaea endophytica</name>
    <dbReference type="NCBI Taxonomy" id="1654476"/>
    <lineage>
        <taxon>Bacteria</taxon>
        <taxon>Bacillati</taxon>
        <taxon>Actinomycetota</taxon>
        <taxon>Actinomycetes</taxon>
        <taxon>Pseudonocardiales</taxon>
        <taxon>Pseudonocardiaceae</taxon>
        <taxon>Umezawaea</taxon>
    </lineage>
</organism>
<feature type="transmembrane region" description="Helical" evidence="1">
    <location>
        <begin position="51"/>
        <end position="69"/>
    </location>
</feature>
<keyword evidence="1" id="KW-1133">Transmembrane helix</keyword>
<name>A0A9X2VSP8_9PSEU</name>
<gene>
    <name evidence="2" type="ORF">NZH93_34240</name>
</gene>
<evidence type="ECO:0000256" key="1">
    <source>
        <dbReference type="SAM" id="Phobius"/>
    </source>
</evidence>
<evidence type="ECO:0000313" key="3">
    <source>
        <dbReference type="Proteomes" id="UP001141259"/>
    </source>
</evidence>
<keyword evidence="1" id="KW-0472">Membrane</keyword>
<accession>A0A9X2VSP8</accession>
<dbReference type="EMBL" id="JANYMP010000021">
    <property type="protein sequence ID" value="MCS7481939.1"/>
    <property type="molecule type" value="Genomic_DNA"/>
</dbReference>